<dbReference type="EMBL" id="LVXG01000020">
    <property type="protein sequence ID" value="OQP47929.1"/>
    <property type="molecule type" value="Genomic_DNA"/>
</dbReference>
<gene>
    <name evidence="2" type="ORF">A4H97_30455</name>
</gene>
<name>A0A1V9EP48_9BACT</name>
<feature type="transmembrane region" description="Helical" evidence="1">
    <location>
        <begin position="206"/>
        <end position="227"/>
    </location>
</feature>
<evidence type="ECO:0000313" key="2">
    <source>
        <dbReference type="EMBL" id="OQP47929.1"/>
    </source>
</evidence>
<evidence type="ECO:0008006" key="4">
    <source>
        <dbReference type="Google" id="ProtNLM"/>
    </source>
</evidence>
<dbReference type="AlphaFoldDB" id="A0A1V9EP48"/>
<dbReference type="RefSeq" id="WP_081200696.1">
    <property type="nucleotide sequence ID" value="NZ_FOCZ01000023.1"/>
</dbReference>
<feature type="transmembrane region" description="Helical" evidence="1">
    <location>
        <begin position="239"/>
        <end position="257"/>
    </location>
</feature>
<evidence type="ECO:0000256" key="1">
    <source>
        <dbReference type="SAM" id="Phobius"/>
    </source>
</evidence>
<dbReference type="Proteomes" id="UP000192610">
    <property type="component" value="Unassembled WGS sequence"/>
</dbReference>
<comment type="caution">
    <text evidence="2">The sequence shown here is derived from an EMBL/GenBank/DDBJ whole genome shotgun (WGS) entry which is preliminary data.</text>
</comment>
<accession>A0A1V9EP48</accession>
<feature type="transmembrane region" description="Helical" evidence="1">
    <location>
        <begin position="12"/>
        <end position="31"/>
    </location>
</feature>
<keyword evidence="1" id="KW-1133">Transmembrane helix</keyword>
<reference evidence="3" key="1">
    <citation type="submission" date="2016-04" db="EMBL/GenBank/DDBJ databases">
        <authorList>
            <person name="Chen L."/>
            <person name="Zhuang W."/>
            <person name="Wang G."/>
        </authorList>
    </citation>
    <scope>NUCLEOTIDE SEQUENCE [LARGE SCALE GENOMIC DNA]</scope>
    <source>
        <strain evidence="3">17621</strain>
    </source>
</reference>
<feature type="transmembrane region" description="Helical" evidence="1">
    <location>
        <begin position="117"/>
        <end position="137"/>
    </location>
</feature>
<feature type="transmembrane region" description="Helical" evidence="1">
    <location>
        <begin position="76"/>
        <end position="97"/>
    </location>
</feature>
<keyword evidence="1" id="KW-0472">Membrane</keyword>
<evidence type="ECO:0000313" key="3">
    <source>
        <dbReference type="Proteomes" id="UP000192610"/>
    </source>
</evidence>
<dbReference type="STRING" id="354355.SAMN05660816_06689"/>
<keyword evidence="3" id="KW-1185">Reference proteome</keyword>
<feature type="transmembrane region" description="Helical" evidence="1">
    <location>
        <begin position="51"/>
        <end position="69"/>
    </location>
</feature>
<sequence length="278" mass="29998">MIPAYLQPASITTARLFYGLGTVGLGIQHFIYSAFRPVILPAWPQWMQTPVFAYLTGAAMIAAGVLILLDRNTKTISLLLGGFLLFCFLFIQLPFTLFIQPNSPAHLGLWTDPLKELALSGGAFVMAGIAGGTTGLATLAKLIPLGKYFFATTLLLFGIDHFLYTEFVASLVPAWVPDHTFWANLAGVALIGTGTAIFLKIKRRKIVLLASAMLFLWLILLHIPRAIADPNGAKGNEITSVFEALAFSGIALGIAVMKKQVMNNSMITITSSKAVVIN</sequence>
<protein>
    <recommendedName>
        <fullName evidence="4">DoxX family protein</fullName>
    </recommendedName>
</protein>
<organism evidence="2 3">
    <name type="scientific">Niastella yeongjuensis</name>
    <dbReference type="NCBI Taxonomy" id="354355"/>
    <lineage>
        <taxon>Bacteria</taxon>
        <taxon>Pseudomonadati</taxon>
        <taxon>Bacteroidota</taxon>
        <taxon>Chitinophagia</taxon>
        <taxon>Chitinophagales</taxon>
        <taxon>Chitinophagaceae</taxon>
        <taxon>Niastella</taxon>
    </lineage>
</organism>
<keyword evidence="1" id="KW-0812">Transmembrane</keyword>
<dbReference type="OrthoDB" id="1122300at2"/>
<proteinExistence type="predicted"/>
<feature type="transmembrane region" description="Helical" evidence="1">
    <location>
        <begin position="181"/>
        <end position="199"/>
    </location>
</feature>
<feature type="transmembrane region" description="Helical" evidence="1">
    <location>
        <begin position="149"/>
        <end position="175"/>
    </location>
</feature>